<gene>
    <name evidence="2" type="ORF">GCM10011374_07310</name>
</gene>
<accession>A0A917GIF2</accession>
<proteinExistence type="predicted"/>
<dbReference type="Gene3D" id="1.20.1290.10">
    <property type="entry name" value="AhpD-like"/>
    <property type="match status" value="1"/>
</dbReference>
<evidence type="ECO:0000259" key="1">
    <source>
        <dbReference type="Pfam" id="PF02627"/>
    </source>
</evidence>
<keyword evidence="3" id="KW-1185">Reference proteome</keyword>
<dbReference type="RefSeq" id="WP_188534454.1">
    <property type="nucleotide sequence ID" value="NZ_BMEQ01000002.1"/>
</dbReference>
<reference evidence="2" key="1">
    <citation type="journal article" date="2014" name="Int. J. Syst. Evol. Microbiol.">
        <title>Complete genome sequence of Corynebacterium casei LMG S-19264T (=DSM 44701T), isolated from a smear-ripened cheese.</title>
        <authorList>
            <consortium name="US DOE Joint Genome Institute (JGI-PGF)"/>
            <person name="Walter F."/>
            <person name="Albersmeier A."/>
            <person name="Kalinowski J."/>
            <person name="Ruckert C."/>
        </authorList>
    </citation>
    <scope>NUCLEOTIDE SEQUENCE</scope>
    <source>
        <strain evidence="2">CGMCC 1.12187</strain>
    </source>
</reference>
<dbReference type="PANTHER" id="PTHR33930">
    <property type="entry name" value="ALKYL HYDROPEROXIDE REDUCTASE AHPD"/>
    <property type="match status" value="1"/>
</dbReference>
<dbReference type="PANTHER" id="PTHR33930:SF2">
    <property type="entry name" value="BLR3452 PROTEIN"/>
    <property type="match status" value="1"/>
</dbReference>
<name>A0A917GIF2_9MICC</name>
<comment type="caution">
    <text evidence="2">The sequence shown here is derived from an EMBL/GenBank/DDBJ whole genome shotgun (WGS) entry which is preliminary data.</text>
</comment>
<dbReference type="EMBL" id="BMEQ01000002">
    <property type="protein sequence ID" value="GGG47437.1"/>
    <property type="molecule type" value="Genomic_DNA"/>
</dbReference>
<reference evidence="2" key="2">
    <citation type="submission" date="2020-09" db="EMBL/GenBank/DDBJ databases">
        <authorList>
            <person name="Sun Q."/>
            <person name="Zhou Y."/>
        </authorList>
    </citation>
    <scope>NUCLEOTIDE SEQUENCE</scope>
    <source>
        <strain evidence="2">CGMCC 1.12187</strain>
    </source>
</reference>
<protein>
    <recommendedName>
        <fullName evidence="1">Carboxymuconolactone decarboxylase-like domain-containing protein</fullName>
    </recommendedName>
</protein>
<organism evidence="2 3">
    <name type="scientific">Kocuria dechangensis</name>
    <dbReference type="NCBI Taxonomy" id="1176249"/>
    <lineage>
        <taxon>Bacteria</taxon>
        <taxon>Bacillati</taxon>
        <taxon>Actinomycetota</taxon>
        <taxon>Actinomycetes</taxon>
        <taxon>Micrococcales</taxon>
        <taxon>Micrococcaceae</taxon>
        <taxon>Kocuria</taxon>
    </lineage>
</organism>
<feature type="domain" description="Carboxymuconolactone decarboxylase-like" evidence="1">
    <location>
        <begin position="47"/>
        <end position="102"/>
    </location>
</feature>
<dbReference type="InterPro" id="IPR029032">
    <property type="entry name" value="AhpD-like"/>
</dbReference>
<dbReference type="Proteomes" id="UP000638848">
    <property type="component" value="Unassembled WGS sequence"/>
</dbReference>
<dbReference type="SUPFAM" id="SSF69118">
    <property type="entry name" value="AhpD-like"/>
    <property type="match status" value="1"/>
</dbReference>
<dbReference type="InterPro" id="IPR003779">
    <property type="entry name" value="CMD-like"/>
</dbReference>
<feature type="domain" description="Carboxymuconolactone decarboxylase-like" evidence="1">
    <location>
        <begin position="168"/>
        <end position="241"/>
    </location>
</feature>
<dbReference type="Pfam" id="PF02627">
    <property type="entry name" value="CMD"/>
    <property type="match status" value="2"/>
</dbReference>
<evidence type="ECO:0000313" key="3">
    <source>
        <dbReference type="Proteomes" id="UP000638848"/>
    </source>
</evidence>
<dbReference type="AlphaFoldDB" id="A0A917GIF2"/>
<dbReference type="GO" id="GO:0051920">
    <property type="term" value="F:peroxiredoxin activity"/>
    <property type="evidence" value="ECO:0007669"/>
    <property type="project" value="InterPro"/>
</dbReference>
<evidence type="ECO:0000313" key="2">
    <source>
        <dbReference type="EMBL" id="GGG47437.1"/>
    </source>
</evidence>
<sequence>MTSTTQAPASAAERLRTEFEHLHGHWDERLQALLDLDRRQFAVHAALTGVAERRGVLPARIRHLVHLAVAAAATHLYGPGTEQHVRGALAAGATEQEVAEVLQLTGTLGIHAHNVGGAILEQVLRETGHLPEEPAPLTGHQQRLKNTFEARRGFWHEDFEQLLRLDLDLFEAYCEYSGLPWTDGVLEPKVKEFVYIAFDVAATHLHRPGIEQHFRNALRHGATPDELLAVLEIASTLGTHGVLEGALTLARVRAHGAGTPEQENQP</sequence>